<dbReference type="AlphaFoldDB" id="A0A2I1H6N4"/>
<dbReference type="VEuPathDB" id="FungiDB:FUN_011804"/>
<evidence type="ECO:0008006" key="4">
    <source>
        <dbReference type="Google" id="ProtNLM"/>
    </source>
</evidence>
<keyword evidence="3" id="KW-1185">Reference proteome</keyword>
<accession>A0A2I1H6N4</accession>
<dbReference type="VEuPathDB" id="FungiDB:RhiirFUN_025360"/>
<sequence length="1075" mass="125307">MRRSKTSRPHATIPKLRVKAKKSLSYEESSIDDMENNIPFKDIPDDNIEDSVISPDNVDTNMSENELAYEKLTNEESDSTDKNSTEKINEESDYMDIDDNYIIEEVSIEDIDDPYRPLLDATEEEIPVDSDVLEEESPDFKGFDGEYGPYFPNFTSAMIFIWITKHMISTSAYEDLARILKHPRYQKEDITTNIRQIRKWRNRLPLVRVSKHDVPLSSQRTPSTCTSTKSAFTISPLIYLERILKNPMLMPEMYFGPGIVTDKKQEFWHGELWQDSLLFGEDTIENKNGESYRAGEFLKYHEKSSTVICRVRSIVVDETDNNILKLKTDTLISHEDLRNCRSTDNRHTRGKGKELWLVEGKTKLVNLASIEQRIIVWLCDMPEPETYDFYVDEIMYHFDGRWKYRNIAERHRLPCEFIKFKQPQQNLPILKIFLDIYIDDFGTYRNVYHSLGGVYLQLGNMPLTLRKQLKNHFLLGFVPFGASLNDFITPILQDIRLLENGLVMETLNGRVWVVGGVGCTTADLPQGNDLAGVKRHGANHGCRTCNVPNDQYTNSNYNFIKNARFNQQTDKRLTEIRNQNSRGNKEYLATKYGLVEPAGPFNNLQWDRHLQTPQDAYHSMAGKARTLLEATFNILNANGENAFIEYWRSIEKPAHWSRMPNPLRHRQSFMFSDVLKLVMLMPFILRRFLKPHHIKVDTLNNWRENLKIRQNSMVVSKLVTCWAIEAKTLKLAFLTIMTESIYQELQNSLKEEREILIQLFPNNFTNLPNLHVNVHLLQHARNFATLVNTAVGVKEMVHRTFKERVPHTNRKVIELDLTRQYNTIQALRHLIDGCKDHRFNERTNTLKNLSKDPKLHTILSGWYATENSSIMDADQNENSEDTVCHNENFIDLKLGNQRNIKKIKSIPGLTKKLDTNNPFFQDLYKVYRDQLGSKAALLNKNLEFYGSIAYTVLRNPPIRIKLCVGDVVEIEEESEGIAYARIKLIIRHKANNGHYYAFFAFEWFEVTNITDPILGCPLYKIQEPEQMRWFQIFTIDFVNHVPCVHFIHNCTNTCNSEHDEANRNYILNRFYYNPV</sequence>
<protein>
    <recommendedName>
        <fullName evidence="4">BAH domain-containing protein</fullName>
    </recommendedName>
</protein>
<dbReference type="VEuPathDB" id="FungiDB:RhiirA1_468534"/>
<comment type="caution">
    <text evidence="2">The sequence shown here is derived from an EMBL/GenBank/DDBJ whole genome shotgun (WGS) entry which is preliminary data.</text>
</comment>
<dbReference type="Proteomes" id="UP000234323">
    <property type="component" value="Unassembled WGS sequence"/>
</dbReference>
<dbReference type="EMBL" id="LLXI01001627">
    <property type="protein sequence ID" value="PKY54532.1"/>
    <property type="molecule type" value="Genomic_DNA"/>
</dbReference>
<organism evidence="2 3">
    <name type="scientific">Rhizophagus irregularis</name>
    <dbReference type="NCBI Taxonomy" id="588596"/>
    <lineage>
        <taxon>Eukaryota</taxon>
        <taxon>Fungi</taxon>
        <taxon>Fungi incertae sedis</taxon>
        <taxon>Mucoromycota</taxon>
        <taxon>Glomeromycotina</taxon>
        <taxon>Glomeromycetes</taxon>
        <taxon>Glomerales</taxon>
        <taxon>Glomeraceae</taxon>
        <taxon>Rhizophagus</taxon>
    </lineage>
</organism>
<evidence type="ECO:0000313" key="2">
    <source>
        <dbReference type="EMBL" id="PKY54532.1"/>
    </source>
</evidence>
<name>A0A2I1H6N4_9GLOM</name>
<gene>
    <name evidence="2" type="ORF">RhiirA4_473395</name>
</gene>
<feature type="region of interest" description="Disordered" evidence="1">
    <location>
        <begin position="1"/>
        <end position="63"/>
    </location>
</feature>
<evidence type="ECO:0000313" key="3">
    <source>
        <dbReference type="Proteomes" id="UP000234323"/>
    </source>
</evidence>
<proteinExistence type="predicted"/>
<dbReference type="VEuPathDB" id="FungiDB:RhiirA1_402281"/>
<evidence type="ECO:0000256" key="1">
    <source>
        <dbReference type="SAM" id="MobiDB-lite"/>
    </source>
</evidence>
<reference evidence="2 3" key="1">
    <citation type="submission" date="2015-10" db="EMBL/GenBank/DDBJ databases">
        <title>Genome analyses suggest a sexual origin of heterokaryosis in a supposedly ancient asexual fungus.</title>
        <authorList>
            <person name="Ropars J."/>
            <person name="Sedzielewska K."/>
            <person name="Noel J."/>
            <person name="Charron P."/>
            <person name="Farinelli L."/>
            <person name="Marton T."/>
            <person name="Kruger M."/>
            <person name="Pelin A."/>
            <person name="Brachmann A."/>
            <person name="Corradi N."/>
        </authorList>
    </citation>
    <scope>NUCLEOTIDE SEQUENCE [LARGE SCALE GENOMIC DNA]</scope>
    <source>
        <strain evidence="2 3">A4</strain>
    </source>
</reference>